<evidence type="ECO:0000313" key="3">
    <source>
        <dbReference type="EMBL" id="CAD1790287.1"/>
    </source>
</evidence>
<dbReference type="EMBL" id="LR824641">
    <property type="protein sequence ID" value="CAD0322360.1"/>
    <property type="molecule type" value="Genomic_DNA"/>
</dbReference>
<dbReference type="EMBL" id="LR861803">
    <property type="protein sequence ID" value="CAD1790287.1"/>
    <property type="molecule type" value="Genomic_DNA"/>
</dbReference>
<evidence type="ECO:0000313" key="2">
    <source>
        <dbReference type="EMBL" id="CAD0322360.1"/>
    </source>
</evidence>
<protein>
    <submittedName>
        <fullName evidence="2">Phosphatidylserine/phosphatidylglycerophosphate/ cardiolipin synthase family protein</fullName>
    </submittedName>
</protein>
<evidence type="ECO:0000313" key="4">
    <source>
        <dbReference type="Proteomes" id="UP000515493"/>
    </source>
</evidence>
<sequence length="512" mass="58073">MRGSFCCSPNATAFRTDLLKCKANQRLHPEVVDVASCPVDEPLLLCEAVLYGTGEARYMEFVGKPITGEMIYNKHASAIADCSEVKVAIAYATKPSGDILLFEDCVAKGKKLTFYGRVDGSCPIDLRILDWFLRRASPNLVCHLVPHWLHAKVIWWVGQGAYIGSANLTDRAWFKNFEAGVYIKHEELEHFGMVLQLEAFFDGLAQKSFPLDREEYERQIKQEKRREDLVGKLNKIESEFEDDHWKLKDRTPPIAPTPNRKAREAKIAAFQAEWSRTLTLIRNVGARVALDENRPSWISSDVSQGVQGDQFLHAYYYQVVRPHTEKDAYEREFRKNRLDPEVALRSGLAWWKAGKYEHEHEEYTIYTSAPLLHELLARGRITTLTEGEWVDALTRVYAFGDHAMKISNLYLGLGTDPGSQAKSEALARILWKQHSGNGMTAPEVLDFVIWGDGDVAERIWLASHDHDYKLSHIGTSILGEVVGWARPTEYPPRNSRTSKALRALGNDVDVLV</sequence>
<proteinExistence type="predicted"/>
<evidence type="ECO:0000259" key="1">
    <source>
        <dbReference type="Pfam" id="PF13091"/>
    </source>
</evidence>
<dbReference type="SUPFAM" id="SSF56024">
    <property type="entry name" value="Phospholipase D/nuclease"/>
    <property type="match status" value="1"/>
</dbReference>
<reference evidence="2 4" key="1">
    <citation type="submission" date="2020-07" db="EMBL/GenBank/DDBJ databases">
        <authorList>
            <person name="Teixeira M."/>
        </authorList>
    </citation>
    <scope>NUCLEOTIDE SEQUENCE</scope>
    <source>
        <strain evidence="3">1</strain>
        <strain evidence="2">Xanthomonas sp. CPBF 367</strain>
    </source>
</reference>
<dbReference type="InterPro" id="IPR025202">
    <property type="entry name" value="PLD-like_dom"/>
</dbReference>
<gene>
    <name evidence="2" type="ORF">XSP_001576</name>
</gene>
<dbReference type="KEGG" id="xeu:XSP_001576"/>
<dbReference type="AlphaFoldDB" id="A0A8E4G532"/>
<dbReference type="Pfam" id="PF13091">
    <property type="entry name" value="PLDc_2"/>
    <property type="match status" value="1"/>
</dbReference>
<dbReference type="Gene3D" id="3.30.870.10">
    <property type="entry name" value="Endonuclease Chain A"/>
    <property type="match status" value="1"/>
</dbReference>
<dbReference type="Proteomes" id="UP000515493">
    <property type="component" value="Chromosome"/>
</dbReference>
<dbReference type="CDD" id="cd09117">
    <property type="entry name" value="PLDc_Bfil_DEXD_like"/>
    <property type="match status" value="1"/>
</dbReference>
<name>A0A8E4G532_9XANT</name>
<feature type="domain" description="Phospholipase D-like" evidence="1">
    <location>
        <begin position="147"/>
        <end position="188"/>
    </location>
</feature>
<organism evidence="2">
    <name type="scientific">Xanthomonas euroxanthea</name>
    <dbReference type="NCBI Taxonomy" id="2259622"/>
    <lineage>
        <taxon>Bacteria</taxon>
        <taxon>Pseudomonadati</taxon>
        <taxon>Pseudomonadota</taxon>
        <taxon>Gammaproteobacteria</taxon>
        <taxon>Lysobacterales</taxon>
        <taxon>Lysobacteraceae</taxon>
        <taxon>Xanthomonas</taxon>
    </lineage>
</organism>
<accession>A0A8E4G532</accession>